<dbReference type="PANTHER" id="PTHR30546">
    <property type="entry name" value="FLAVODOXIN-RELATED PROTEIN WRBA-RELATED"/>
    <property type="match status" value="1"/>
</dbReference>
<keyword evidence="4" id="KW-1185">Reference proteome</keyword>
<dbReference type="Proteomes" id="UP000041254">
    <property type="component" value="Unassembled WGS sequence"/>
</dbReference>
<dbReference type="OMA" id="KFADGNP"/>
<accession>A0A0G4F8J7</accession>
<dbReference type="NCBIfam" id="TIGR01755">
    <property type="entry name" value="flav_wrbA"/>
    <property type="match status" value="1"/>
</dbReference>
<dbReference type="GO" id="GO:0016020">
    <property type="term" value="C:membrane"/>
    <property type="evidence" value="ECO:0007669"/>
    <property type="project" value="TreeGrafter"/>
</dbReference>
<dbReference type="VEuPathDB" id="CryptoDB:Vbra_8893"/>
<evidence type="ECO:0000313" key="4">
    <source>
        <dbReference type="Proteomes" id="UP000041254"/>
    </source>
</evidence>
<organism evidence="3 4">
    <name type="scientific">Vitrella brassicaformis (strain CCMP3155)</name>
    <dbReference type="NCBI Taxonomy" id="1169540"/>
    <lineage>
        <taxon>Eukaryota</taxon>
        <taxon>Sar</taxon>
        <taxon>Alveolata</taxon>
        <taxon>Colpodellida</taxon>
        <taxon>Vitrellaceae</taxon>
        <taxon>Vitrella</taxon>
    </lineage>
</organism>
<dbReference type="STRING" id="1169540.A0A0G4F8J7"/>
<name>A0A0G4F8J7_VITBC</name>
<sequence>MSCCPCLPTKGTKLRGIDDEIRVQELGGGNMSKPKVYIVFYSMYGHVRALAQEMKKGVEEAGGECLLYQVAETLSDEVLKKMSAPPKDTDIPVVDVHTLPDADGILFGTPTRFGAMCAQMKAMWDATGGLWQGGKLVGKPAGIFFSTATQAGGQETTALTALTQFTHHGMIFVPIGYTLGEVQFDMSEIHGGSAYGAGTFAGADGSRMPSEKELALAKHQGKYFTNVTKAIKAGRQST</sequence>
<dbReference type="EMBL" id="CDMY01000388">
    <property type="protein sequence ID" value="CEM08867.1"/>
    <property type="molecule type" value="Genomic_DNA"/>
</dbReference>
<dbReference type="InterPro" id="IPR010089">
    <property type="entry name" value="Flavoprotein_WrbA-like"/>
</dbReference>
<evidence type="ECO:0000256" key="1">
    <source>
        <dbReference type="ARBA" id="ARBA00006961"/>
    </source>
</evidence>
<dbReference type="PROSITE" id="PS50902">
    <property type="entry name" value="FLAVODOXIN_LIKE"/>
    <property type="match status" value="1"/>
</dbReference>
<dbReference type="AlphaFoldDB" id="A0A0G4F8J7"/>
<dbReference type="GO" id="GO:0003955">
    <property type="term" value="F:NAD(P)H dehydrogenase (quinone) activity"/>
    <property type="evidence" value="ECO:0007669"/>
    <property type="project" value="InterPro"/>
</dbReference>
<gene>
    <name evidence="3" type="ORF">Vbra_8893</name>
</gene>
<comment type="similarity">
    <text evidence="1">Belongs to the WrbA family.</text>
</comment>
<dbReference type="OrthoDB" id="504689at2759"/>
<dbReference type="Gene3D" id="3.40.50.360">
    <property type="match status" value="1"/>
</dbReference>
<evidence type="ECO:0000259" key="2">
    <source>
        <dbReference type="PROSITE" id="PS50902"/>
    </source>
</evidence>
<reference evidence="3 4" key="1">
    <citation type="submission" date="2014-11" db="EMBL/GenBank/DDBJ databases">
        <authorList>
            <person name="Zhu J."/>
            <person name="Qi W."/>
            <person name="Song R."/>
        </authorList>
    </citation>
    <scope>NUCLEOTIDE SEQUENCE [LARGE SCALE GENOMIC DNA]</scope>
</reference>
<feature type="domain" description="Flavodoxin-like" evidence="2">
    <location>
        <begin position="36"/>
        <end position="224"/>
    </location>
</feature>
<dbReference type="SUPFAM" id="SSF52218">
    <property type="entry name" value="Flavoproteins"/>
    <property type="match status" value="1"/>
</dbReference>
<dbReference type="InterPro" id="IPR005025">
    <property type="entry name" value="FMN_Rdtase-like_dom"/>
</dbReference>
<dbReference type="NCBIfam" id="NF002999">
    <property type="entry name" value="PRK03767.1"/>
    <property type="match status" value="1"/>
</dbReference>
<dbReference type="InterPro" id="IPR008254">
    <property type="entry name" value="Flavodoxin/NO_synth"/>
</dbReference>
<proteinExistence type="inferred from homology"/>
<dbReference type="InParanoid" id="A0A0G4F8J7"/>
<dbReference type="FunFam" id="3.40.50.360:FF:000001">
    <property type="entry name" value="NAD(P)H dehydrogenase (Quinone) FQR1-like"/>
    <property type="match status" value="1"/>
</dbReference>
<protein>
    <recommendedName>
        <fullName evidence="2">Flavodoxin-like domain-containing protein</fullName>
    </recommendedName>
</protein>
<evidence type="ECO:0000313" key="3">
    <source>
        <dbReference type="EMBL" id="CEM08867.1"/>
    </source>
</evidence>
<dbReference type="PANTHER" id="PTHR30546:SF3">
    <property type="entry name" value="NAD(P)H DEHYDROGENASE (QUINONE) FQR1-LIKE 2-RELATED"/>
    <property type="match status" value="1"/>
</dbReference>
<dbReference type="GO" id="GO:0010181">
    <property type="term" value="F:FMN binding"/>
    <property type="evidence" value="ECO:0007669"/>
    <property type="project" value="InterPro"/>
</dbReference>
<dbReference type="InterPro" id="IPR029039">
    <property type="entry name" value="Flavoprotein-like_sf"/>
</dbReference>
<dbReference type="Pfam" id="PF03358">
    <property type="entry name" value="FMN_red"/>
    <property type="match status" value="1"/>
</dbReference>